<feature type="compositionally biased region" description="Basic and acidic residues" evidence="1">
    <location>
        <begin position="147"/>
        <end position="156"/>
    </location>
</feature>
<dbReference type="Proteomes" id="UP000324222">
    <property type="component" value="Unassembled WGS sequence"/>
</dbReference>
<organism evidence="2 3">
    <name type="scientific">Portunus trituberculatus</name>
    <name type="common">Swimming crab</name>
    <name type="synonym">Neptunus trituberculatus</name>
    <dbReference type="NCBI Taxonomy" id="210409"/>
    <lineage>
        <taxon>Eukaryota</taxon>
        <taxon>Metazoa</taxon>
        <taxon>Ecdysozoa</taxon>
        <taxon>Arthropoda</taxon>
        <taxon>Crustacea</taxon>
        <taxon>Multicrustacea</taxon>
        <taxon>Malacostraca</taxon>
        <taxon>Eumalacostraca</taxon>
        <taxon>Eucarida</taxon>
        <taxon>Decapoda</taxon>
        <taxon>Pleocyemata</taxon>
        <taxon>Brachyura</taxon>
        <taxon>Eubrachyura</taxon>
        <taxon>Portunoidea</taxon>
        <taxon>Portunidae</taxon>
        <taxon>Portuninae</taxon>
        <taxon>Portunus</taxon>
    </lineage>
</organism>
<name>A0A5B7H5T0_PORTR</name>
<feature type="region of interest" description="Disordered" evidence="1">
    <location>
        <begin position="19"/>
        <end position="74"/>
    </location>
</feature>
<comment type="caution">
    <text evidence="2">The sequence shown here is derived from an EMBL/GenBank/DDBJ whole genome shotgun (WGS) entry which is preliminary data.</text>
</comment>
<evidence type="ECO:0000313" key="3">
    <source>
        <dbReference type="Proteomes" id="UP000324222"/>
    </source>
</evidence>
<dbReference type="EMBL" id="VSRR010022481">
    <property type="protein sequence ID" value="MPC64717.1"/>
    <property type="molecule type" value="Genomic_DNA"/>
</dbReference>
<reference evidence="2 3" key="1">
    <citation type="submission" date="2019-05" db="EMBL/GenBank/DDBJ databases">
        <title>Another draft genome of Portunus trituberculatus and its Hox gene families provides insights of decapod evolution.</title>
        <authorList>
            <person name="Jeong J.-H."/>
            <person name="Song I."/>
            <person name="Kim S."/>
            <person name="Choi T."/>
            <person name="Kim D."/>
            <person name="Ryu S."/>
            <person name="Kim W."/>
        </authorList>
    </citation>
    <scope>NUCLEOTIDE SEQUENCE [LARGE SCALE GENOMIC DNA]</scope>
    <source>
        <tissue evidence="2">Muscle</tissue>
    </source>
</reference>
<gene>
    <name evidence="2" type="ORF">E2C01_058837</name>
</gene>
<protein>
    <submittedName>
        <fullName evidence="2">Uncharacterized protein</fullName>
    </submittedName>
</protein>
<accession>A0A5B7H5T0</accession>
<evidence type="ECO:0000256" key="1">
    <source>
        <dbReference type="SAM" id="MobiDB-lite"/>
    </source>
</evidence>
<keyword evidence="3" id="KW-1185">Reference proteome</keyword>
<proteinExistence type="predicted"/>
<sequence length="163" mass="17354">MEKGGRGGTRQRRCDEILATTAAASGIPRANSSGSAQRGSCEAQPVSVRRVSAIEQASPTRPRPSGRHLACHPEAAPLSPSLSCNLQPRRSCSQCAAPCTPLPAPRPFHGQDYSRLPCPRPSQVSDDDRNGHTASPGDGKTRGVRFPTRDSFEKGNHILINGH</sequence>
<evidence type="ECO:0000313" key="2">
    <source>
        <dbReference type="EMBL" id="MPC64717.1"/>
    </source>
</evidence>
<feature type="region of interest" description="Disordered" evidence="1">
    <location>
        <begin position="103"/>
        <end position="163"/>
    </location>
</feature>
<dbReference type="AlphaFoldDB" id="A0A5B7H5T0"/>